<dbReference type="PROSITE" id="PS50018">
    <property type="entry name" value="RAS_GTPASE_ACTIV_2"/>
    <property type="match status" value="1"/>
</dbReference>
<accession>A0A090CYH3</accession>
<organism evidence="4 5">
    <name type="scientific">Candidatus Criblamydia sequanensis CRIB-18</name>
    <dbReference type="NCBI Taxonomy" id="1437425"/>
    <lineage>
        <taxon>Bacteria</taxon>
        <taxon>Pseudomonadati</taxon>
        <taxon>Chlamydiota</taxon>
        <taxon>Chlamydiia</taxon>
        <taxon>Parachlamydiales</taxon>
        <taxon>Candidatus Criblamydiaceae</taxon>
        <taxon>Candidatus Criblamydia</taxon>
    </lineage>
</organism>
<reference evidence="4" key="1">
    <citation type="submission" date="2013-12" db="EMBL/GenBank/DDBJ databases">
        <authorList>
            <person name="Linke B."/>
        </authorList>
    </citation>
    <scope>NUCLEOTIDE SEQUENCE [LARGE SCALE GENOMIC DNA]</scope>
    <source>
        <strain evidence="4">CRIB-18</strain>
    </source>
</reference>
<sequence length="419" mass="46990">MTPGVGGSAATPTDNTTTPLHEASEQRGAASMSASSNPQGISREIANPETTQKSKSKANETFNIFNAMKANLEKNRNIQIMKKLMAPVLAIISVFKQIYPFATSNLKKAFHSSNDGLSLTSEEKKLKKFIDNPKSMKPDDAKNLGEYLSRSKESPLLDHLSNLGNNEATRESFTAFAEAMGIHLTPATCSDLMEKLSDKAGIEIAKQLVKNELNLPETNKATLFRSNTIAARMITAYQTQVMIKETGSELKGIFDRLPTQRYLLREVDLPDQDKEKAAEIIQENQKRLMNDFSMIMKEVDSFTKNEKFPSQIKELNQFIETEVNERFPGEGAKFAPQFFFLRFFNSAITQGAGFNKALPQKSPEQIRVGIQLTKLIQNVVNEMKTTKEEHMQFFFDAVNQENNPEVALFKGISERLRTP</sequence>
<proteinExistence type="predicted"/>
<gene>
    <name evidence="4" type="ORF">CSEC_0613</name>
</gene>
<keyword evidence="1" id="KW-0343">GTPase activation</keyword>
<dbReference type="RefSeq" id="WP_041016937.1">
    <property type="nucleotide sequence ID" value="NZ_CCEJ010000003.1"/>
</dbReference>
<dbReference type="InterPro" id="IPR001936">
    <property type="entry name" value="RasGAP_dom"/>
</dbReference>
<protein>
    <submittedName>
        <fullName evidence="4">GTPase-activating protein</fullName>
    </submittedName>
</protein>
<dbReference type="PANTHER" id="PTHR10194">
    <property type="entry name" value="RAS GTPASE-ACTIVATING PROTEINS"/>
    <property type="match status" value="1"/>
</dbReference>
<dbReference type="Proteomes" id="UP000031552">
    <property type="component" value="Unassembled WGS sequence"/>
</dbReference>
<evidence type="ECO:0000313" key="5">
    <source>
        <dbReference type="Proteomes" id="UP000031552"/>
    </source>
</evidence>
<dbReference type="SUPFAM" id="SSF48350">
    <property type="entry name" value="GTPase activation domain, GAP"/>
    <property type="match status" value="1"/>
</dbReference>
<dbReference type="InterPro" id="IPR008936">
    <property type="entry name" value="Rho_GTPase_activation_prot"/>
</dbReference>
<feature type="domain" description="Ras-GAP" evidence="3">
    <location>
        <begin position="203"/>
        <end position="381"/>
    </location>
</feature>
<dbReference type="AlphaFoldDB" id="A0A090CYH3"/>
<dbReference type="Gene3D" id="1.10.506.10">
    <property type="entry name" value="GTPase Activation - p120gap, domain 1"/>
    <property type="match status" value="1"/>
</dbReference>
<name>A0A090CYH3_9BACT</name>
<feature type="region of interest" description="Disordered" evidence="2">
    <location>
        <begin position="1"/>
        <end position="58"/>
    </location>
</feature>
<dbReference type="Pfam" id="PF00616">
    <property type="entry name" value="RasGAP"/>
    <property type="match status" value="1"/>
</dbReference>
<comment type="caution">
    <text evidence="4">The sequence shown here is derived from an EMBL/GenBank/DDBJ whole genome shotgun (WGS) entry which is preliminary data.</text>
</comment>
<evidence type="ECO:0000256" key="2">
    <source>
        <dbReference type="SAM" id="MobiDB-lite"/>
    </source>
</evidence>
<reference evidence="4" key="2">
    <citation type="submission" date="2014-09" db="EMBL/GenBank/DDBJ databases">
        <title>Criblamydia sequanensis harbors a mega-plasmid encoding arsenite resistance.</title>
        <authorList>
            <person name="Bertelli C."/>
            <person name="Goesmann A."/>
            <person name="Greub G."/>
        </authorList>
    </citation>
    <scope>NUCLEOTIDE SEQUENCE [LARGE SCALE GENOMIC DNA]</scope>
    <source>
        <strain evidence="4">CRIB-18</strain>
    </source>
</reference>
<keyword evidence="5" id="KW-1185">Reference proteome</keyword>
<feature type="compositionally biased region" description="Polar residues" evidence="2">
    <location>
        <begin position="10"/>
        <end position="19"/>
    </location>
</feature>
<evidence type="ECO:0000313" key="4">
    <source>
        <dbReference type="EMBL" id="CDR33446.1"/>
    </source>
</evidence>
<dbReference type="GO" id="GO:0005096">
    <property type="term" value="F:GTPase activator activity"/>
    <property type="evidence" value="ECO:0007669"/>
    <property type="project" value="UniProtKB-KW"/>
</dbReference>
<dbReference type="EMBL" id="CCEJ010000003">
    <property type="protein sequence ID" value="CDR33446.1"/>
    <property type="molecule type" value="Genomic_DNA"/>
</dbReference>
<evidence type="ECO:0000259" key="3">
    <source>
        <dbReference type="PROSITE" id="PS50018"/>
    </source>
</evidence>
<feature type="compositionally biased region" description="Polar residues" evidence="2">
    <location>
        <begin position="48"/>
        <end position="58"/>
    </location>
</feature>
<evidence type="ECO:0000256" key="1">
    <source>
        <dbReference type="ARBA" id="ARBA00022468"/>
    </source>
</evidence>
<dbReference type="STRING" id="1437425.CSEC_0613"/>
<dbReference type="InterPro" id="IPR039360">
    <property type="entry name" value="Ras_GTPase"/>
</dbReference>